<evidence type="ECO:0000256" key="2">
    <source>
        <dbReference type="SAM" id="MobiDB-lite"/>
    </source>
</evidence>
<keyword evidence="4" id="KW-1185">Reference proteome</keyword>
<accession>E4WVI7</accession>
<organism evidence="3 4">
    <name type="scientific">Oikopleura dioica</name>
    <name type="common">Tunicate</name>
    <dbReference type="NCBI Taxonomy" id="34765"/>
    <lineage>
        <taxon>Eukaryota</taxon>
        <taxon>Metazoa</taxon>
        <taxon>Chordata</taxon>
        <taxon>Tunicata</taxon>
        <taxon>Appendicularia</taxon>
        <taxon>Copelata</taxon>
        <taxon>Oikopleuridae</taxon>
        <taxon>Oikopleura</taxon>
    </lineage>
</organism>
<dbReference type="AlphaFoldDB" id="E4WVI7"/>
<gene>
    <name evidence="3" type="ORF">GSOID_T00008893001</name>
</gene>
<feature type="region of interest" description="Disordered" evidence="2">
    <location>
        <begin position="187"/>
        <end position="267"/>
    </location>
</feature>
<evidence type="ECO:0000313" key="4">
    <source>
        <dbReference type="Proteomes" id="UP000001307"/>
    </source>
</evidence>
<feature type="compositionally biased region" description="Low complexity" evidence="2">
    <location>
        <begin position="196"/>
        <end position="210"/>
    </location>
</feature>
<keyword evidence="1" id="KW-0175">Coiled coil</keyword>
<evidence type="ECO:0000313" key="3">
    <source>
        <dbReference type="EMBL" id="CBY21140.1"/>
    </source>
</evidence>
<evidence type="ECO:0000256" key="1">
    <source>
        <dbReference type="SAM" id="Coils"/>
    </source>
</evidence>
<protein>
    <submittedName>
        <fullName evidence="3">Uncharacterized protein</fullName>
    </submittedName>
</protein>
<dbReference type="EMBL" id="FN653017">
    <property type="protein sequence ID" value="CBY21140.1"/>
    <property type="molecule type" value="Genomic_DNA"/>
</dbReference>
<name>E4WVI7_OIKDI</name>
<reference evidence="3 4" key="1">
    <citation type="journal article" date="2010" name="Science">
        <title>Plasticity of animal genome architecture unmasked by rapid evolution of a pelagic tunicate.</title>
        <authorList>
            <person name="Denoeud F."/>
            <person name="Henriet S."/>
            <person name="Mungpakdee S."/>
            <person name="Aury J.M."/>
            <person name="Da Silva C."/>
            <person name="Brinkmann H."/>
            <person name="Mikhaleva J."/>
            <person name="Olsen L.C."/>
            <person name="Jubin C."/>
            <person name="Canestro C."/>
            <person name="Bouquet J.M."/>
            <person name="Danks G."/>
            <person name="Poulain J."/>
            <person name="Campsteijn C."/>
            <person name="Adamski M."/>
            <person name="Cross I."/>
            <person name="Yadetie F."/>
            <person name="Muffato M."/>
            <person name="Louis A."/>
            <person name="Butcher S."/>
            <person name="Tsagkogeorga G."/>
            <person name="Konrad A."/>
            <person name="Singh S."/>
            <person name="Jensen M.F."/>
            <person name="Cong E.H."/>
            <person name="Eikeseth-Otteraa H."/>
            <person name="Noel B."/>
            <person name="Anthouard V."/>
            <person name="Porcel B.M."/>
            <person name="Kachouri-Lafond R."/>
            <person name="Nishino A."/>
            <person name="Ugolini M."/>
            <person name="Chourrout P."/>
            <person name="Nishida H."/>
            <person name="Aasland R."/>
            <person name="Huzurbazar S."/>
            <person name="Westhof E."/>
            <person name="Delsuc F."/>
            <person name="Lehrach H."/>
            <person name="Reinhardt R."/>
            <person name="Weissenbach J."/>
            <person name="Roy S.W."/>
            <person name="Artiguenave F."/>
            <person name="Postlethwait J.H."/>
            <person name="Manak J.R."/>
            <person name="Thompson E.M."/>
            <person name="Jaillon O."/>
            <person name="Du Pasquier L."/>
            <person name="Boudinot P."/>
            <person name="Liberles D.A."/>
            <person name="Volff J.N."/>
            <person name="Philippe H."/>
            <person name="Lenhard B."/>
            <person name="Roest Crollius H."/>
            <person name="Wincker P."/>
            <person name="Chourrout D."/>
        </authorList>
    </citation>
    <scope>NUCLEOTIDE SEQUENCE [LARGE SCALE GENOMIC DNA]</scope>
</reference>
<sequence length="267" mass="30784">MSYSLADLRDHGKMLRGAKPLEEVRKMTKNELGTQAEAALAVLEKLQEELDKNSKYPSLLGEASWTNLKRIEDALSKCVADQTRDEFINPAKGRKRRLPKLIPVLTWNIHAGSWQIFAKLCNINGETFSLARGAWEDGYEGDLVYDETLKALEESRNEYNQSLAQEGSLEEEDEPPSLENIDLDQLFENNEDEPSTSTKNQLEETTTTTMESKETRVQRVNRRQQRKRQRRSSKDHDFDLDDESFSRIVDQNEKSSGRASRKMKRKK</sequence>
<feature type="coiled-coil region" evidence="1">
    <location>
        <begin position="145"/>
        <end position="172"/>
    </location>
</feature>
<feature type="compositionally biased region" description="Basic residues" evidence="2">
    <location>
        <begin position="219"/>
        <end position="231"/>
    </location>
</feature>
<proteinExistence type="predicted"/>
<dbReference type="Proteomes" id="UP000001307">
    <property type="component" value="Unassembled WGS sequence"/>
</dbReference>
<dbReference type="InParanoid" id="E4WVI7"/>